<accession>A0A8X8FLU5</accession>
<dbReference type="AlphaFoldDB" id="A0A8X8FLU5"/>
<dbReference type="EMBL" id="JACSQS010000007">
    <property type="protein sequence ID" value="MBD7954298.1"/>
    <property type="molecule type" value="Genomic_DNA"/>
</dbReference>
<comment type="caution">
    <text evidence="1">The sequence shown here is derived from an EMBL/GenBank/DDBJ whole genome shotgun (WGS) entry which is preliminary data.</text>
</comment>
<sequence length="112" mass="12752">MNIISEALAGATTRLQKLELALNQELTGGKSKLEADFREAYPVLEQYLTQRMRKRAVMERFNAAYGYELVLAQFRKILNAERSRRSECGDLLACSVCNRTLHEPAQADEEEV</sequence>
<evidence type="ECO:0000313" key="2">
    <source>
        <dbReference type="Proteomes" id="UP000636938"/>
    </source>
</evidence>
<keyword evidence="2" id="KW-1185">Reference proteome</keyword>
<protein>
    <submittedName>
        <fullName evidence="1">Uncharacterized protein</fullName>
    </submittedName>
</protein>
<name>A0A8X8FLU5_9GAMM</name>
<proteinExistence type="predicted"/>
<reference evidence="1 2" key="1">
    <citation type="submission" date="2020-08" db="EMBL/GenBank/DDBJ databases">
        <title>A Genomic Blueprint of the Chicken Gut Microbiome.</title>
        <authorList>
            <person name="Gilroy R."/>
            <person name="Ravi A."/>
            <person name="Getino M."/>
            <person name="Pursley I."/>
            <person name="Horton D.L."/>
            <person name="Alikhan N.-F."/>
            <person name="Baker D."/>
            <person name="Gharbi K."/>
            <person name="Hall N."/>
            <person name="Watson M."/>
            <person name="Adriaenssens E.M."/>
            <person name="Foster-Nyarko E."/>
            <person name="Jarju S."/>
            <person name="Secka A."/>
            <person name="Antonio M."/>
            <person name="Oren A."/>
            <person name="Chaudhuri R."/>
            <person name="La Ragione R.M."/>
            <person name="Hildebrand F."/>
            <person name="Pallen M.J."/>
        </authorList>
    </citation>
    <scope>NUCLEOTIDE SEQUENCE [LARGE SCALE GENOMIC DNA]</scope>
    <source>
        <strain evidence="1 2">Sa5BUN4</strain>
    </source>
</reference>
<dbReference type="RefSeq" id="WP_191770518.1">
    <property type="nucleotide sequence ID" value="NZ_JACSQS010000007.1"/>
</dbReference>
<gene>
    <name evidence="1" type="ORF">H9654_08770</name>
</gene>
<dbReference type="Proteomes" id="UP000636938">
    <property type="component" value="Unassembled WGS sequence"/>
</dbReference>
<organism evidence="1 2">
    <name type="scientific">Stenotrophomonas lacuserhaii</name>
    <dbReference type="NCBI Taxonomy" id="2760084"/>
    <lineage>
        <taxon>Bacteria</taxon>
        <taxon>Pseudomonadati</taxon>
        <taxon>Pseudomonadota</taxon>
        <taxon>Gammaproteobacteria</taxon>
        <taxon>Lysobacterales</taxon>
        <taxon>Lysobacteraceae</taxon>
        <taxon>Stenotrophomonas</taxon>
    </lineage>
</organism>
<evidence type="ECO:0000313" key="1">
    <source>
        <dbReference type="EMBL" id="MBD7954298.1"/>
    </source>
</evidence>